<feature type="compositionally biased region" description="Low complexity" evidence="1">
    <location>
        <begin position="53"/>
        <end position="68"/>
    </location>
</feature>
<feature type="compositionally biased region" description="Basic residues" evidence="1">
    <location>
        <begin position="74"/>
        <end position="84"/>
    </location>
</feature>
<feature type="compositionally biased region" description="Basic and acidic residues" evidence="1">
    <location>
        <begin position="85"/>
        <end position="95"/>
    </location>
</feature>
<accession>A0ABR4FYZ2</accession>
<gene>
    <name evidence="2" type="ORF">BJX66DRAFT_340172</name>
</gene>
<feature type="compositionally biased region" description="Low complexity" evidence="1">
    <location>
        <begin position="28"/>
        <end position="40"/>
    </location>
</feature>
<organism evidence="2 3">
    <name type="scientific">Aspergillus keveii</name>
    <dbReference type="NCBI Taxonomy" id="714993"/>
    <lineage>
        <taxon>Eukaryota</taxon>
        <taxon>Fungi</taxon>
        <taxon>Dikarya</taxon>
        <taxon>Ascomycota</taxon>
        <taxon>Pezizomycotina</taxon>
        <taxon>Eurotiomycetes</taxon>
        <taxon>Eurotiomycetidae</taxon>
        <taxon>Eurotiales</taxon>
        <taxon>Aspergillaceae</taxon>
        <taxon>Aspergillus</taxon>
        <taxon>Aspergillus subgen. Nidulantes</taxon>
    </lineage>
</organism>
<dbReference type="EMBL" id="JBFTWV010000078">
    <property type="protein sequence ID" value="KAL2788497.1"/>
    <property type="molecule type" value="Genomic_DNA"/>
</dbReference>
<comment type="caution">
    <text evidence="2">The sequence shown here is derived from an EMBL/GenBank/DDBJ whole genome shotgun (WGS) entry which is preliminary data.</text>
</comment>
<reference evidence="2 3" key="1">
    <citation type="submission" date="2024-07" db="EMBL/GenBank/DDBJ databases">
        <title>Section-level genome sequencing and comparative genomics of Aspergillus sections Usti and Cavernicolus.</title>
        <authorList>
            <consortium name="Lawrence Berkeley National Laboratory"/>
            <person name="Nybo J.L."/>
            <person name="Vesth T.C."/>
            <person name="Theobald S."/>
            <person name="Frisvad J.C."/>
            <person name="Larsen T.O."/>
            <person name="Kjaerboelling I."/>
            <person name="Rothschild-Mancinelli K."/>
            <person name="Lyhne E.K."/>
            <person name="Kogle M.E."/>
            <person name="Barry K."/>
            <person name="Clum A."/>
            <person name="Na H."/>
            <person name="Ledsgaard L."/>
            <person name="Lin J."/>
            <person name="Lipzen A."/>
            <person name="Kuo A."/>
            <person name="Riley R."/>
            <person name="Mondo S."/>
            <person name="Labutti K."/>
            <person name="Haridas S."/>
            <person name="Pangalinan J."/>
            <person name="Salamov A.A."/>
            <person name="Simmons B.A."/>
            <person name="Magnuson J.K."/>
            <person name="Chen J."/>
            <person name="Drula E."/>
            <person name="Henrissat B."/>
            <person name="Wiebenga A."/>
            <person name="Lubbers R.J."/>
            <person name="Gomes A.C."/>
            <person name="Makela M.R."/>
            <person name="Stajich J."/>
            <person name="Grigoriev I.V."/>
            <person name="Mortensen U.H."/>
            <person name="De Vries R.P."/>
            <person name="Baker S.E."/>
            <person name="Andersen M.R."/>
        </authorList>
    </citation>
    <scope>NUCLEOTIDE SEQUENCE [LARGE SCALE GENOMIC DNA]</scope>
    <source>
        <strain evidence="2 3">CBS 209.92</strain>
    </source>
</reference>
<evidence type="ECO:0000313" key="2">
    <source>
        <dbReference type="EMBL" id="KAL2788497.1"/>
    </source>
</evidence>
<feature type="compositionally biased region" description="Pro residues" evidence="1">
    <location>
        <begin position="41"/>
        <end position="52"/>
    </location>
</feature>
<keyword evidence="3" id="KW-1185">Reference proteome</keyword>
<proteinExistence type="predicted"/>
<sequence length="309" mass="34807">MGRTVHFAKGGKGTPDSNGERTPVNTKPTLSPIDTTTPTTPTAPLPPTPPDSPTTSGTSPTSPTIPASAVQPGGKRRRKSRSRSRKTEPVDPTKKRIEKLGFKNYWVDERGNWALVEEDEETSSSDGIEPPPPPPKIIPMSERSYAQHVKDLRLKTRDAPHIDGSGTYEDPEIIWLEKPPFKKPKRYEGLLLICRAACKAMQQKKIWIRALDHATTRTITHTATRNGVNKTYGKAHPHITVYMGATFEFEYDGHVYCEYAKGWYGDRIPVRLGRPGMRRDDPKWLERVVEVIDRKFLRDRARQAGFLDS</sequence>
<evidence type="ECO:0000313" key="3">
    <source>
        <dbReference type="Proteomes" id="UP001610563"/>
    </source>
</evidence>
<protein>
    <submittedName>
        <fullName evidence="2">Uncharacterized protein</fullName>
    </submittedName>
</protein>
<feature type="region of interest" description="Disordered" evidence="1">
    <location>
        <begin position="1"/>
        <end position="95"/>
    </location>
</feature>
<dbReference type="Proteomes" id="UP001610563">
    <property type="component" value="Unassembled WGS sequence"/>
</dbReference>
<evidence type="ECO:0000256" key="1">
    <source>
        <dbReference type="SAM" id="MobiDB-lite"/>
    </source>
</evidence>
<name>A0ABR4FYZ2_9EURO</name>